<dbReference type="Proteomes" id="UP001259572">
    <property type="component" value="Unassembled WGS sequence"/>
</dbReference>
<keyword evidence="3" id="KW-1185">Reference proteome</keyword>
<dbReference type="GO" id="GO:0004852">
    <property type="term" value="F:uroporphyrinogen-III synthase activity"/>
    <property type="evidence" value="ECO:0007669"/>
    <property type="project" value="UniProtKB-EC"/>
</dbReference>
<evidence type="ECO:0000259" key="1">
    <source>
        <dbReference type="Pfam" id="PF02602"/>
    </source>
</evidence>
<sequence length="236" mass="24485">MRPVLILRPEPGASDSAERAEAIGLISVTAPLFTVRPLSWQAPDPHLFAAVLLTSANAARHGGDGLAAYRDLPCYTVGEATAAAARDAGFRDIRVGEGAGEDAVRLAAGDGARHILHLCGRDHKKVEAPGVSVTRLPVYAADAIDGLPGEALQAIRAQALILLHSARAASHFGRLLDQAGLARSDIELAAISAAAARAAGGCWRAKHIAAAPRDDALLELAAKLCHIPAMSMGSRR</sequence>
<dbReference type="InterPro" id="IPR036108">
    <property type="entry name" value="4pyrrol_syn_uPrphyn_synt_sf"/>
</dbReference>
<keyword evidence="2" id="KW-0456">Lyase</keyword>
<evidence type="ECO:0000313" key="3">
    <source>
        <dbReference type="Proteomes" id="UP001259572"/>
    </source>
</evidence>
<accession>A0ABU3Q860</accession>
<gene>
    <name evidence="2" type="ORF">RQX22_11585</name>
</gene>
<reference evidence="2 3" key="1">
    <citation type="submission" date="2023-05" db="EMBL/GenBank/DDBJ databases">
        <authorList>
            <person name="Guo Y."/>
        </authorList>
    </citation>
    <scope>NUCLEOTIDE SEQUENCE [LARGE SCALE GENOMIC DNA]</scope>
    <source>
        <strain evidence="2 3">GR2756</strain>
    </source>
</reference>
<dbReference type="InterPro" id="IPR003754">
    <property type="entry name" value="4pyrrol_synth_uPrphyn_synth"/>
</dbReference>
<feature type="domain" description="Tetrapyrrole biosynthesis uroporphyrinogen III synthase" evidence="1">
    <location>
        <begin position="16"/>
        <end position="218"/>
    </location>
</feature>
<dbReference type="SUPFAM" id="SSF69618">
    <property type="entry name" value="HemD-like"/>
    <property type="match status" value="1"/>
</dbReference>
<comment type="caution">
    <text evidence="2">The sequence shown here is derived from an EMBL/GenBank/DDBJ whole genome shotgun (WGS) entry which is preliminary data.</text>
</comment>
<protein>
    <submittedName>
        <fullName evidence="2">Uroporphyrinogen-III synthase</fullName>
        <ecNumber evidence="2">4.2.1.75</ecNumber>
    </submittedName>
</protein>
<dbReference type="EC" id="4.2.1.75" evidence="2"/>
<proteinExistence type="predicted"/>
<dbReference type="Pfam" id="PF02602">
    <property type="entry name" value="HEM4"/>
    <property type="match status" value="1"/>
</dbReference>
<dbReference type="RefSeq" id="WP_315726651.1">
    <property type="nucleotide sequence ID" value="NZ_JAVUPU010000005.1"/>
</dbReference>
<organism evidence="2 3">
    <name type="scientific">Sphingosinicella rhizophila</name>
    <dbReference type="NCBI Taxonomy" id="3050082"/>
    <lineage>
        <taxon>Bacteria</taxon>
        <taxon>Pseudomonadati</taxon>
        <taxon>Pseudomonadota</taxon>
        <taxon>Alphaproteobacteria</taxon>
        <taxon>Sphingomonadales</taxon>
        <taxon>Sphingosinicellaceae</taxon>
        <taxon>Sphingosinicella</taxon>
    </lineage>
</organism>
<dbReference type="EMBL" id="JAVUPU010000005">
    <property type="protein sequence ID" value="MDT9599591.1"/>
    <property type="molecule type" value="Genomic_DNA"/>
</dbReference>
<dbReference type="Gene3D" id="3.40.50.10090">
    <property type="match status" value="2"/>
</dbReference>
<name>A0ABU3Q860_9SPHN</name>
<evidence type="ECO:0000313" key="2">
    <source>
        <dbReference type="EMBL" id="MDT9599591.1"/>
    </source>
</evidence>
<dbReference type="CDD" id="cd06578">
    <property type="entry name" value="HemD"/>
    <property type="match status" value="1"/>
</dbReference>